<feature type="transmembrane region" description="Helical" evidence="9">
    <location>
        <begin position="43"/>
        <end position="62"/>
    </location>
</feature>
<evidence type="ECO:0000256" key="7">
    <source>
        <dbReference type="ARBA" id="ARBA00023136"/>
    </source>
</evidence>
<gene>
    <name evidence="12" type="ORF">Adu01nite_37070</name>
</gene>
<feature type="transmembrane region" description="Helical" evidence="9">
    <location>
        <begin position="150"/>
        <end position="170"/>
    </location>
</feature>
<evidence type="ECO:0000256" key="1">
    <source>
        <dbReference type="ARBA" id="ARBA00004651"/>
    </source>
</evidence>
<evidence type="ECO:0000313" key="13">
    <source>
        <dbReference type="Proteomes" id="UP000637628"/>
    </source>
</evidence>
<feature type="transmembrane region" description="Helical" evidence="9">
    <location>
        <begin position="177"/>
        <end position="195"/>
    </location>
</feature>
<evidence type="ECO:0000256" key="8">
    <source>
        <dbReference type="SAM" id="MobiDB-lite"/>
    </source>
</evidence>
<dbReference type="InterPro" id="IPR038731">
    <property type="entry name" value="RgtA/B/C-like"/>
</dbReference>
<dbReference type="PANTHER" id="PTHR33908:SF3">
    <property type="entry name" value="UNDECAPRENYL PHOSPHATE-ALPHA-4-AMINO-4-DEOXY-L-ARABINOSE ARABINOSYL TRANSFERASE"/>
    <property type="match status" value="1"/>
</dbReference>
<keyword evidence="13" id="KW-1185">Reference proteome</keyword>
<proteinExistence type="predicted"/>
<evidence type="ECO:0000256" key="3">
    <source>
        <dbReference type="ARBA" id="ARBA00022676"/>
    </source>
</evidence>
<keyword evidence="6 9" id="KW-1133">Transmembrane helix</keyword>
<dbReference type="PANTHER" id="PTHR33908">
    <property type="entry name" value="MANNOSYLTRANSFERASE YKCB-RELATED"/>
    <property type="match status" value="1"/>
</dbReference>
<accession>A0ABQ3YXR2</accession>
<reference evidence="12 13" key="1">
    <citation type="submission" date="2021-01" db="EMBL/GenBank/DDBJ databases">
        <title>Whole genome shotgun sequence of Actinoplanes durhamensis NBRC 14914.</title>
        <authorList>
            <person name="Komaki H."/>
            <person name="Tamura T."/>
        </authorList>
    </citation>
    <scope>NUCLEOTIDE SEQUENCE [LARGE SCALE GENOMIC DNA]</scope>
    <source>
        <strain evidence="12 13">NBRC 14914</strain>
    </source>
</reference>
<organism evidence="12 13">
    <name type="scientific">Paractinoplanes durhamensis</name>
    <dbReference type="NCBI Taxonomy" id="113563"/>
    <lineage>
        <taxon>Bacteria</taxon>
        <taxon>Bacillati</taxon>
        <taxon>Actinomycetota</taxon>
        <taxon>Actinomycetes</taxon>
        <taxon>Micromonosporales</taxon>
        <taxon>Micromonosporaceae</taxon>
        <taxon>Paractinoplanes</taxon>
    </lineage>
</organism>
<dbReference type="InterPro" id="IPR050297">
    <property type="entry name" value="LipidA_mod_glycosyltrf_83"/>
</dbReference>
<dbReference type="Proteomes" id="UP000637628">
    <property type="component" value="Unassembled WGS sequence"/>
</dbReference>
<dbReference type="Pfam" id="PF24878">
    <property type="entry name" value="YkcB_C"/>
    <property type="match status" value="1"/>
</dbReference>
<dbReference type="InterPro" id="IPR056785">
    <property type="entry name" value="YkcA/B-like_C"/>
</dbReference>
<keyword evidence="4" id="KW-0808">Transferase</keyword>
<name>A0ABQ3YXR2_9ACTN</name>
<feature type="transmembrane region" description="Helical" evidence="9">
    <location>
        <begin position="450"/>
        <end position="468"/>
    </location>
</feature>
<keyword evidence="5 9" id="KW-0812">Transmembrane</keyword>
<feature type="domain" description="Putative mannosyltransferase YkcA/B-like C-terminal" evidence="11">
    <location>
        <begin position="606"/>
        <end position="689"/>
    </location>
</feature>
<evidence type="ECO:0000256" key="5">
    <source>
        <dbReference type="ARBA" id="ARBA00022692"/>
    </source>
</evidence>
<protein>
    <recommendedName>
        <fullName evidence="14">Glycosyl transferase</fullName>
    </recommendedName>
</protein>
<keyword evidence="2" id="KW-1003">Cell membrane</keyword>
<evidence type="ECO:0008006" key="14">
    <source>
        <dbReference type="Google" id="ProtNLM"/>
    </source>
</evidence>
<comment type="caution">
    <text evidence="12">The sequence shown here is derived from an EMBL/GenBank/DDBJ whole genome shotgun (WGS) entry which is preliminary data.</text>
</comment>
<feature type="compositionally biased region" description="Low complexity" evidence="8">
    <location>
        <begin position="506"/>
        <end position="516"/>
    </location>
</feature>
<keyword evidence="3" id="KW-0328">Glycosyltransferase</keyword>
<dbReference type="InterPro" id="IPR002229">
    <property type="entry name" value="RhesusRHD"/>
</dbReference>
<feature type="transmembrane region" description="Helical" evidence="9">
    <location>
        <begin position="369"/>
        <end position="387"/>
    </location>
</feature>
<evidence type="ECO:0000256" key="6">
    <source>
        <dbReference type="ARBA" id="ARBA00022989"/>
    </source>
</evidence>
<dbReference type="Pfam" id="PF13231">
    <property type="entry name" value="PMT_2"/>
    <property type="match status" value="1"/>
</dbReference>
<feature type="transmembrane region" description="Helical" evidence="9">
    <location>
        <begin position="420"/>
        <end position="438"/>
    </location>
</feature>
<feature type="domain" description="Glycosyltransferase RgtA/B/C/D-like" evidence="10">
    <location>
        <begin position="102"/>
        <end position="255"/>
    </location>
</feature>
<comment type="subcellular location">
    <subcellularLocation>
        <location evidence="1">Cell membrane</location>
        <topology evidence="1">Multi-pass membrane protein</topology>
    </subcellularLocation>
</comment>
<feature type="transmembrane region" description="Helical" evidence="9">
    <location>
        <begin position="123"/>
        <end position="144"/>
    </location>
</feature>
<evidence type="ECO:0000256" key="2">
    <source>
        <dbReference type="ARBA" id="ARBA00022475"/>
    </source>
</evidence>
<feature type="transmembrane region" description="Helical" evidence="9">
    <location>
        <begin position="246"/>
        <end position="267"/>
    </location>
</feature>
<feature type="compositionally biased region" description="Gly residues" evidence="8">
    <location>
        <begin position="517"/>
        <end position="566"/>
    </location>
</feature>
<dbReference type="EMBL" id="BOML01000031">
    <property type="protein sequence ID" value="GIE02357.1"/>
    <property type="molecule type" value="Genomic_DNA"/>
</dbReference>
<evidence type="ECO:0000313" key="12">
    <source>
        <dbReference type="EMBL" id="GIE02357.1"/>
    </source>
</evidence>
<evidence type="ECO:0000256" key="4">
    <source>
        <dbReference type="ARBA" id="ARBA00022679"/>
    </source>
</evidence>
<feature type="region of interest" description="Disordered" evidence="8">
    <location>
        <begin position="506"/>
        <end position="593"/>
    </location>
</feature>
<feature type="transmembrane region" description="Helical" evidence="9">
    <location>
        <begin position="338"/>
        <end position="357"/>
    </location>
</feature>
<evidence type="ECO:0000259" key="10">
    <source>
        <dbReference type="Pfam" id="PF13231"/>
    </source>
</evidence>
<feature type="region of interest" description="Disordered" evidence="8">
    <location>
        <begin position="1"/>
        <end position="37"/>
    </location>
</feature>
<feature type="compositionally biased region" description="Gly residues" evidence="8">
    <location>
        <begin position="575"/>
        <end position="593"/>
    </location>
</feature>
<feature type="transmembrane region" description="Helical" evidence="9">
    <location>
        <begin position="475"/>
        <end position="497"/>
    </location>
</feature>
<dbReference type="PRINTS" id="PR00342">
    <property type="entry name" value="RHESUSRHD"/>
</dbReference>
<dbReference type="RefSeq" id="WP_203728109.1">
    <property type="nucleotide sequence ID" value="NZ_BAAATX010000001.1"/>
</dbReference>
<evidence type="ECO:0000256" key="9">
    <source>
        <dbReference type="SAM" id="Phobius"/>
    </source>
</evidence>
<keyword evidence="7 9" id="KW-0472">Membrane</keyword>
<evidence type="ECO:0000259" key="11">
    <source>
        <dbReference type="Pfam" id="PF24878"/>
    </source>
</evidence>
<sequence>MTLTLDSAPEGRGSSAPADGATTAEQQEQPPSPRRRAWLGDPAWARPALWVLLAGTAVLYLWNLSASGWANEFYAASAQAGSQSWKAWLFASLDAGNAITVDKPPAAMWVMGLSMRIFGVNSWAMLAPQALMGVGSVALLYAAVRRWFGPAAGLLAGAALALTPVAVLMFRFNNPDALLVLLMVAAAYATVRAVETASWKWLALVGVLLGFGFLTKMLQAFLVLPGFALVYLIAAPTGLLKRLRDLLIGGLALIVSGGWLVLLVSLWPADSRPYIAGSTNNSLWQLAIGYNGLGRILGGEGNGGGGGGGGPGGGGGNTGFGGSTGIARMFGDSFGLEISWLLPAALVALVALLIGTARAPRTDRTRAAAVLWGGWTVVTGLVFSYMSGTVHPYYTIALAPGIAALVAIGARVLWGWKDSILARLGLAAMVVVTGVWDYVLLGRVSWAPGLRWFVLIAGIVAGLALLVPAKLLRRVGVVAVATVAVATTGAATAAWGVSTAGVAHSGSIPTSGPSGVSSGGGFGRGGGFGGDRTGGGFPGGAPGGTADAGGGFPGGGFPGGGTGQNNGGNPPSGAGQSGAGQNGAGRTGGGGGFGGGQASAEVVALLKATGNRWAAATNGSMQAAPLQLGSGRPVMAIGGFTGSDPSPTLAEFQAYVKAGEIHYYIGGGGMGGGGRGGGGSSISEWVAANYTATTVGSSTVYDLTQPKTVS</sequence>
<feature type="transmembrane region" description="Helical" evidence="9">
    <location>
        <begin position="393"/>
        <end position="413"/>
    </location>
</feature>
<feature type="transmembrane region" description="Helical" evidence="9">
    <location>
        <begin position="201"/>
        <end position="234"/>
    </location>
</feature>